<reference evidence="2" key="1">
    <citation type="submission" date="2020-02" db="EMBL/GenBank/DDBJ databases">
        <authorList>
            <person name="Scholz U."/>
            <person name="Mascher M."/>
            <person name="Fiebig A."/>
        </authorList>
    </citation>
    <scope>NUCLEOTIDE SEQUENCE</scope>
</reference>
<sequence>MNFLLRSTNSTASNLTSISEDKETLSTSLPGKTLEGLIAEDPFPSLSDDADKDNNGGVLSTFTAGPIAMNQASIKGHVDVSEDDGWITIPYKELPENWNDVPDIRFFHSLDRQFVFPGEQLHILACLSVPKKDAEIITPFRVSEVMNKNGSPKPTFESIDSVERPTNAEIKLNGDHQEADSKNVVENGETTGITDMVNTQLDVSATESFLQSEDHKQRTRLMLENFRNSHYFVRIAESDEPLWSKARVPEVNDKEPRKLPTGSGSFSAFVDRGNFDGNVSGGVARNSVTCCSLHNGDIVVLLEVNVGIDNIKDPVLEILQFEKFESSKIGPGSHFSQTVPADKDPYGDLLTWLIPVDRVLPPPGRSLSPPLSSAPGIGSASQKSTASSLSGSQLFSFGNFRSYSMSAIPQATVPASPAYPPPNTKPSLDLEDFDRFSSDGATKKLDFGTEGILSFRGVPLEPERFSSHCGLEGSYIPGRRWRKKLEIIQPLEIHSFGADCNTEDLVCVQVKNVSPAHLLDIVIFIDAITIVFEEAPKDGPPICLPISCIEAGNEYSLPNLSLRRGEEHSFILKPTNSMARDLKGYGDKNSLPMPFVGTSASNAQMIPKVAVGRRLSSTDQYAVLVSCRCNYTESKLFFKKPTSWRPRFTRDLMVSVASEISAQTFGPSEGLSQLPVQEMTLQASNLTNEDLTLTVLAPASFTSPPSVMSLNSSPTSPMTPLARFPELAGRVGEDQRGSIVQRSSSVPLAKEGDNGGPRSNSLNDHMPAGFDVVPSADLGCSHLWLQSIVPLGCVPARSSTTVKLELLPLTDGIISLDTLQISVKEKGLTYMPEHPLKIHATSSVATSIL</sequence>
<dbReference type="OrthoDB" id="1918650at2759"/>
<evidence type="ECO:0000313" key="2">
    <source>
        <dbReference type="EMBL" id="CAA7391845.1"/>
    </source>
</evidence>
<dbReference type="Proteomes" id="UP000663760">
    <property type="component" value="Chromosome 2"/>
</dbReference>
<name>A0A7I8K3U4_SPIIN</name>
<dbReference type="PANTHER" id="PTHR36034">
    <property type="entry name" value="EXPRESSED PROTEIN"/>
    <property type="match status" value="1"/>
</dbReference>
<feature type="region of interest" description="Disordered" evidence="1">
    <location>
        <begin position="364"/>
        <end position="385"/>
    </location>
</feature>
<gene>
    <name evidence="2" type="ORF">SI8410_02003061</name>
</gene>
<feature type="region of interest" description="Disordered" evidence="1">
    <location>
        <begin position="732"/>
        <end position="766"/>
    </location>
</feature>
<feature type="compositionally biased region" description="Low complexity" evidence="1">
    <location>
        <begin position="365"/>
        <end position="385"/>
    </location>
</feature>
<accession>A0A7I8K3U4</accession>
<keyword evidence="3" id="KW-1185">Reference proteome</keyword>
<evidence type="ECO:0000256" key="1">
    <source>
        <dbReference type="SAM" id="MobiDB-lite"/>
    </source>
</evidence>
<dbReference type="AlphaFoldDB" id="A0A7I8K3U4"/>
<evidence type="ECO:0000313" key="3">
    <source>
        <dbReference type="Proteomes" id="UP000663760"/>
    </source>
</evidence>
<dbReference type="PANTHER" id="PTHR36034:SF2">
    <property type="entry name" value="EXPRESSED PROTEIN"/>
    <property type="match status" value="1"/>
</dbReference>
<dbReference type="EMBL" id="LR746265">
    <property type="protein sequence ID" value="CAA7391845.1"/>
    <property type="molecule type" value="Genomic_DNA"/>
</dbReference>
<protein>
    <submittedName>
        <fullName evidence="2">Uncharacterized protein</fullName>
    </submittedName>
</protein>
<organism evidence="2 3">
    <name type="scientific">Spirodela intermedia</name>
    <name type="common">Intermediate duckweed</name>
    <dbReference type="NCBI Taxonomy" id="51605"/>
    <lineage>
        <taxon>Eukaryota</taxon>
        <taxon>Viridiplantae</taxon>
        <taxon>Streptophyta</taxon>
        <taxon>Embryophyta</taxon>
        <taxon>Tracheophyta</taxon>
        <taxon>Spermatophyta</taxon>
        <taxon>Magnoliopsida</taxon>
        <taxon>Liliopsida</taxon>
        <taxon>Araceae</taxon>
        <taxon>Lemnoideae</taxon>
        <taxon>Spirodela</taxon>
    </lineage>
</organism>
<proteinExistence type="predicted"/>